<evidence type="ECO:0000313" key="5">
    <source>
        <dbReference type="EMBL" id="KPI88840.1"/>
    </source>
</evidence>
<organism evidence="5 6">
    <name type="scientific">Leptomonas seymouri</name>
    <dbReference type="NCBI Taxonomy" id="5684"/>
    <lineage>
        <taxon>Eukaryota</taxon>
        <taxon>Discoba</taxon>
        <taxon>Euglenozoa</taxon>
        <taxon>Kinetoplastea</taxon>
        <taxon>Metakinetoplastina</taxon>
        <taxon>Trypanosomatida</taxon>
        <taxon>Trypanosomatidae</taxon>
        <taxon>Leishmaniinae</taxon>
        <taxon>Leptomonas</taxon>
    </lineage>
</organism>
<reference evidence="5 6" key="1">
    <citation type="journal article" date="2015" name="PLoS Pathog.">
        <title>Leptomonas seymouri: Adaptations to the Dixenous Life Cycle Analyzed by Genome Sequencing, Transcriptome Profiling and Co-infection with Leishmania donovani.</title>
        <authorList>
            <person name="Kraeva N."/>
            <person name="Butenko A."/>
            <person name="Hlavacova J."/>
            <person name="Kostygov A."/>
            <person name="Myskova J."/>
            <person name="Grybchuk D."/>
            <person name="Lestinova T."/>
            <person name="Votypka J."/>
            <person name="Volf P."/>
            <person name="Opperdoes F."/>
            <person name="Flegontov P."/>
            <person name="Lukes J."/>
            <person name="Yurchenko V."/>
        </authorList>
    </citation>
    <scope>NUCLEOTIDE SEQUENCE [LARGE SCALE GENOMIC DNA]</scope>
    <source>
        <strain evidence="5 6">ATCC 30220</strain>
    </source>
</reference>
<evidence type="ECO:0000256" key="2">
    <source>
        <dbReference type="ARBA" id="ARBA00022801"/>
    </source>
</evidence>
<dbReference type="SUPFAM" id="SSF56784">
    <property type="entry name" value="HAD-like"/>
    <property type="match status" value="1"/>
</dbReference>
<dbReference type="Proteomes" id="UP000038009">
    <property type="component" value="Unassembled WGS sequence"/>
</dbReference>
<dbReference type="EMBL" id="LJSK01000038">
    <property type="protein sequence ID" value="KPI88840.1"/>
    <property type="molecule type" value="Genomic_DNA"/>
</dbReference>
<dbReference type="Gene3D" id="3.40.50.1000">
    <property type="entry name" value="HAD superfamily/HAD-like"/>
    <property type="match status" value="2"/>
</dbReference>
<dbReference type="OrthoDB" id="27226at2759"/>
<proteinExistence type="predicted"/>
<dbReference type="VEuPathDB" id="TriTrypDB:Lsey_0038_0110"/>
<keyword evidence="6" id="KW-1185">Reference proteome</keyword>
<evidence type="ECO:0000256" key="3">
    <source>
        <dbReference type="ARBA" id="ARBA00022842"/>
    </source>
</evidence>
<dbReference type="InterPro" id="IPR023214">
    <property type="entry name" value="HAD_sf"/>
</dbReference>
<evidence type="ECO:0008006" key="7">
    <source>
        <dbReference type="Google" id="ProtNLM"/>
    </source>
</evidence>
<accession>A0A0N1ILU0</accession>
<comment type="caution">
    <text evidence="5">The sequence shown here is derived from an EMBL/GenBank/DDBJ whole genome shotgun (WGS) entry which is preliminary data.</text>
</comment>
<keyword evidence="3" id="KW-0460">Magnesium</keyword>
<evidence type="ECO:0000256" key="4">
    <source>
        <dbReference type="SAM" id="MobiDB-lite"/>
    </source>
</evidence>
<feature type="region of interest" description="Disordered" evidence="4">
    <location>
        <begin position="141"/>
        <end position="176"/>
    </location>
</feature>
<dbReference type="PANTHER" id="PTHR47267:SF4">
    <property type="entry name" value="PYRIDOXAL PHOSPHATE PHOSPHATASE YIGL"/>
    <property type="match status" value="1"/>
</dbReference>
<dbReference type="PROSITE" id="PS01228">
    <property type="entry name" value="COF_1"/>
    <property type="match status" value="1"/>
</dbReference>
<dbReference type="PROSITE" id="PS01229">
    <property type="entry name" value="COF_2"/>
    <property type="match status" value="1"/>
</dbReference>
<dbReference type="Pfam" id="PF08282">
    <property type="entry name" value="Hydrolase_3"/>
    <property type="match status" value="2"/>
</dbReference>
<dbReference type="Gene3D" id="3.30.1240.10">
    <property type="match status" value="1"/>
</dbReference>
<gene>
    <name evidence="5" type="ORF">ABL78_2034</name>
</gene>
<dbReference type="GO" id="GO:0016787">
    <property type="term" value="F:hydrolase activity"/>
    <property type="evidence" value="ECO:0007669"/>
    <property type="project" value="UniProtKB-KW"/>
</dbReference>
<dbReference type="PANTHER" id="PTHR47267">
    <property type="match status" value="1"/>
</dbReference>
<comment type="cofactor">
    <cofactor evidence="1">
        <name>Mg(2+)</name>
        <dbReference type="ChEBI" id="CHEBI:18420"/>
    </cofactor>
</comment>
<sequence length="378" mass="41800">MAKATPPFRIVASDMDGTLLNNAHRITPYTMETLFQISMQYGVKFIFATGRHHLSVRAAREALSTYFHQRYQEYHAKALAEVAAKPSAQSAVEASEPGFYLVTSNGARIHDPEGKLIAQHNLEPEIVQALYTQYGLPYTARHGPQAKTMRTGGSPPDTPQPPSRCSQDENASVVKGDDNHPEEIVITSTYTTDQWYTTAPFASLDEMEEKFGMRPYIVPFDAADPANATRSVYDEFPLVGVGKVCFRCSDERILDRIEQDIKSHFGNRVSVALSSSNCLDVMARGISKASALKEIVDSIAAQSTWQYDASACTMRDVISFGDSMNDEEMLAAAGKGCVMRNAQERLKKALPQCEEILPNEQNGVAVKLREEFQISLEA</sequence>
<evidence type="ECO:0000313" key="6">
    <source>
        <dbReference type="Proteomes" id="UP000038009"/>
    </source>
</evidence>
<protein>
    <recommendedName>
        <fullName evidence="7">Haloacid dehalogenase-like hydrolase-like protein</fullName>
    </recommendedName>
</protein>
<dbReference type="OMA" id="DHEITEY"/>
<dbReference type="InterPro" id="IPR036412">
    <property type="entry name" value="HAD-like_sf"/>
</dbReference>
<dbReference type="AlphaFoldDB" id="A0A0N1ILU0"/>
<keyword evidence="2" id="KW-0378">Hydrolase</keyword>
<evidence type="ECO:0000256" key="1">
    <source>
        <dbReference type="ARBA" id="ARBA00001946"/>
    </source>
</evidence>
<name>A0A0N1ILU0_LEPSE</name>